<organism evidence="5 6">
    <name type="scientific">Bacteroides stercorirosoris</name>
    <dbReference type="NCBI Taxonomy" id="871324"/>
    <lineage>
        <taxon>Bacteria</taxon>
        <taxon>Pseudomonadati</taxon>
        <taxon>Bacteroidota</taxon>
        <taxon>Bacteroidia</taxon>
        <taxon>Bacteroidales</taxon>
        <taxon>Bacteroidaceae</taxon>
        <taxon>Bacteroides</taxon>
    </lineage>
</organism>
<keyword evidence="3" id="KW-0804">Transcription</keyword>
<dbReference type="AlphaFoldDB" id="A0A1M6D1T4"/>
<dbReference type="InterPro" id="IPR009057">
    <property type="entry name" value="Homeodomain-like_sf"/>
</dbReference>
<evidence type="ECO:0000256" key="1">
    <source>
        <dbReference type="ARBA" id="ARBA00023015"/>
    </source>
</evidence>
<gene>
    <name evidence="5" type="ORF">SAMN05444350_105157</name>
</gene>
<dbReference type="GO" id="GO:0043565">
    <property type="term" value="F:sequence-specific DNA binding"/>
    <property type="evidence" value="ECO:0007669"/>
    <property type="project" value="InterPro"/>
</dbReference>
<evidence type="ECO:0000259" key="4">
    <source>
        <dbReference type="PROSITE" id="PS01124"/>
    </source>
</evidence>
<dbReference type="PANTHER" id="PTHR43280">
    <property type="entry name" value="ARAC-FAMILY TRANSCRIPTIONAL REGULATOR"/>
    <property type="match status" value="1"/>
</dbReference>
<keyword evidence="1" id="KW-0805">Transcription regulation</keyword>
<keyword evidence="2" id="KW-0238">DNA-binding</keyword>
<dbReference type="EMBL" id="FQZN01000005">
    <property type="protein sequence ID" value="SHI67034.1"/>
    <property type="molecule type" value="Genomic_DNA"/>
</dbReference>
<dbReference type="GeneID" id="92711383"/>
<dbReference type="PROSITE" id="PS01124">
    <property type="entry name" value="HTH_ARAC_FAMILY_2"/>
    <property type="match status" value="1"/>
</dbReference>
<sequence length="282" mass="32028">MPDSEILKTFDEKRGEFKPYGLTCEMWRPQLMPKIDRHNEIELNYIPEGGITYFFPTGKVTVPPRKITLFWGLIPHKIIKSESEAPYFVVTIPFNLFLSWRLPSVLVDRILGGEVVVEAAESECGLDKPMFERWVSDMAGKQNQAAAGLEIQARIWRLTKNISASEAKSTAILNPADGSILEKIVVYIAHNYSRPIKISDIGRAVGLHPDYANAIFKKAFGCTLSRYVAEERIGHVKRKLILTDMSITQIAFDCGFNSISRFNSTFLDICGQTPRHYREQNR</sequence>
<evidence type="ECO:0000313" key="6">
    <source>
        <dbReference type="Proteomes" id="UP000184192"/>
    </source>
</evidence>
<feature type="domain" description="HTH araC/xylS-type" evidence="4">
    <location>
        <begin position="182"/>
        <end position="280"/>
    </location>
</feature>
<name>A0A1M6D1T4_9BACE</name>
<dbReference type="InterPro" id="IPR018062">
    <property type="entry name" value="HTH_AraC-typ_CS"/>
</dbReference>
<dbReference type="Gene3D" id="1.10.10.60">
    <property type="entry name" value="Homeodomain-like"/>
    <property type="match status" value="2"/>
</dbReference>
<proteinExistence type="predicted"/>
<dbReference type="PROSITE" id="PS00041">
    <property type="entry name" value="HTH_ARAC_FAMILY_1"/>
    <property type="match status" value="1"/>
</dbReference>
<dbReference type="InterPro" id="IPR018060">
    <property type="entry name" value="HTH_AraC"/>
</dbReference>
<evidence type="ECO:0000256" key="2">
    <source>
        <dbReference type="ARBA" id="ARBA00023125"/>
    </source>
</evidence>
<evidence type="ECO:0000256" key="3">
    <source>
        <dbReference type="ARBA" id="ARBA00023163"/>
    </source>
</evidence>
<accession>A0A1M6D1T4</accession>
<dbReference type="eggNOG" id="COG2207">
    <property type="taxonomic scope" value="Bacteria"/>
</dbReference>
<dbReference type="RefSeq" id="WP_025831386.1">
    <property type="nucleotide sequence ID" value="NZ_FQZN01000005.1"/>
</dbReference>
<dbReference type="Proteomes" id="UP000184192">
    <property type="component" value="Unassembled WGS sequence"/>
</dbReference>
<dbReference type="SMART" id="SM00342">
    <property type="entry name" value="HTH_ARAC"/>
    <property type="match status" value="1"/>
</dbReference>
<evidence type="ECO:0000313" key="5">
    <source>
        <dbReference type="EMBL" id="SHI67034.1"/>
    </source>
</evidence>
<reference evidence="6" key="1">
    <citation type="submission" date="2016-11" db="EMBL/GenBank/DDBJ databases">
        <authorList>
            <person name="Varghese N."/>
            <person name="Submissions S."/>
        </authorList>
    </citation>
    <scope>NUCLEOTIDE SEQUENCE [LARGE SCALE GENOMIC DNA]</scope>
    <source>
        <strain evidence="6">DSM 26884</strain>
    </source>
</reference>
<dbReference type="SUPFAM" id="SSF46689">
    <property type="entry name" value="Homeodomain-like"/>
    <property type="match status" value="2"/>
</dbReference>
<dbReference type="PANTHER" id="PTHR43280:SF27">
    <property type="entry name" value="TRANSCRIPTIONAL REGULATOR MTLR"/>
    <property type="match status" value="1"/>
</dbReference>
<keyword evidence="6" id="KW-1185">Reference proteome</keyword>
<dbReference type="Pfam" id="PF12833">
    <property type="entry name" value="HTH_18"/>
    <property type="match status" value="1"/>
</dbReference>
<dbReference type="GO" id="GO:0003700">
    <property type="term" value="F:DNA-binding transcription factor activity"/>
    <property type="evidence" value="ECO:0007669"/>
    <property type="project" value="InterPro"/>
</dbReference>
<protein>
    <submittedName>
        <fullName evidence="5">Transcriptional regulator, AraC family</fullName>
    </submittedName>
</protein>